<dbReference type="GeneID" id="34443662"/>
<dbReference type="SUPFAM" id="SSF55785">
    <property type="entry name" value="PYP-like sensor domain (PAS domain)"/>
    <property type="match status" value="2"/>
</dbReference>
<dbReference type="NCBIfam" id="TIGR00229">
    <property type="entry name" value="sensory_box"/>
    <property type="match status" value="1"/>
</dbReference>
<evidence type="ECO:0000259" key="9">
    <source>
        <dbReference type="PROSITE" id="PS50109"/>
    </source>
</evidence>
<dbReference type="InterPro" id="IPR003594">
    <property type="entry name" value="HATPase_dom"/>
</dbReference>
<dbReference type="InterPro" id="IPR000700">
    <property type="entry name" value="PAS-assoc_C"/>
</dbReference>
<evidence type="ECO:0000256" key="8">
    <source>
        <dbReference type="PROSITE-ProRule" id="PRU00169"/>
    </source>
</evidence>
<dbReference type="SUPFAM" id="SSF55874">
    <property type="entry name" value="ATPase domain of HSP90 chaperone/DNA topoisomerase II/histidine kinase"/>
    <property type="match status" value="1"/>
</dbReference>
<keyword evidence="5" id="KW-0597">Phosphoprotein</keyword>
<dbReference type="InterPro" id="IPR035965">
    <property type="entry name" value="PAS-like_dom_sf"/>
</dbReference>
<dbReference type="PANTHER" id="PTHR43047">
    <property type="entry name" value="TWO-COMPONENT HISTIDINE PROTEIN KINASE"/>
    <property type="match status" value="1"/>
</dbReference>
<organism evidence="13 14">
    <name type="scientific">Aspergillus bombycis</name>
    <dbReference type="NCBI Taxonomy" id="109264"/>
    <lineage>
        <taxon>Eukaryota</taxon>
        <taxon>Fungi</taxon>
        <taxon>Dikarya</taxon>
        <taxon>Ascomycota</taxon>
        <taxon>Pezizomycotina</taxon>
        <taxon>Eurotiomycetes</taxon>
        <taxon>Eurotiomycetidae</taxon>
        <taxon>Eurotiales</taxon>
        <taxon>Aspergillaceae</taxon>
        <taxon>Aspergillus</taxon>
    </lineage>
</organism>
<keyword evidence="6" id="KW-0808">Transferase</keyword>
<evidence type="ECO:0000313" key="14">
    <source>
        <dbReference type="Proteomes" id="UP000179179"/>
    </source>
</evidence>
<dbReference type="PANTHER" id="PTHR43047:SF64">
    <property type="entry name" value="HISTIDINE KINASE CONTAINING CHEY-HOMOLOGOUS RECEIVER DOMAIN AND PAS DOMAIN-RELATED"/>
    <property type="match status" value="1"/>
</dbReference>
<dbReference type="STRING" id="109264.A0A1F8AI82"/>
<accession>A0A1F8AI82</accession>
<feature type="domain" description="Histidine kinase" evidence="9">
    <location>
        <begin position="322"/>
        <end position="545"/>
    </location>
</feature>
<name>A0A1F8AI82_9EURO</name>
<gene>
    <name evidence="13" type="ORF">ABOM_000272</name>
</gene>
<feature type="domain" description="PAC" evidence="12">
    <location>
        <begin position="256"/>
        <end position="307"/>
    </location>
</feature>
<dbReference type="FunFam" id="1.10.287.130:FF:000030">
    <property type="entry name" value="Putative histidine kinase 5"/>
    <property type="match status" value="1"/>
</dbReference>
<comment type="caution">
    <text evidence="8">Lacks conserved residue(s) required for the propagation of feature annotation.</text>
</comment>
<evidence type="ECO:0000256" key="7">
    <source>
        <dbReference type="ARBA" id="ARBA00022777"/>
    </source>
</evidence>
<dbReference type="OrthoDB" id="60033at2759"/>
<sequence>MHDRAQTVNLPLITTPPEDNDMVLSELKGDPKPLLRPNDNCASDAEYVTPQQDASLCRIYRYTPIPTVVVDANLSIVEVSDSHLALSGQTRDTLLNTCICDLSPSIIPVPDMASLYGAIRAAISTKEIQLIEDVHRRDKKSYFRLQVTPIYQGRTLIYIVFEAHKDTRDHSDIHDQHHAYVNETYKILVDTVKDYAIFMLDTRGNITTWNPGAAIMKGYSASEIIGKHFSVFYGPEDRHNNKPGRGLAVCLRDGRMEDEGWRYRQDGSRFWANVMITPVYEFGRHVGFVKVTRDLTERKAAEGRLIAAFEESSRLKTDFLANMSHEIRTPMNGMRLALSMLTDTELDSNQREYASIIEDSTSVLLQIINDILDYSKLSSGSFSLTSDIVEVASVVGAVVRNCKSCLKPGVTLSCSIPPNFPQALRGDPLRYRQVLQNLVGNAVKFTEKGNVKISTSFAIDAQDPTMYNISTEVVDSGVGVPGSALNTLFTPFTRFADSTRRRYQGTGLGLSICKSLAELMSGSIGYRPNPDGPGSVFWFTAKMGRTDARYPIKRSGMLPPDSSENLIQKLREVAPRKHILLVEDNLVNHMVMLKLLQSFGFERIDAAWDGAEAVS</sequence>
<dbReference type="CDD" id="cd00130">
    <property type="entry name" value="PAS"/>
    <property type="match status" value="1"/>
</dbReference>
<dbReference type="InterPro" id="IPR011006">
    <property type="entry name" value="CheY-like_superfamily"/>
</dbReference>
<evidence type="ECO:0000259" key="12">
    <source>
        <dbReference type="PROSITE" id="PS50113"/>
    </source>
</evidence>
<evidence type="ECO:0000313" key="13">
    <source>
        <dbReference type="EMBL" id="OGM51008.1"/>
    </source>
</evidence>
<evidence type="ECO:0000256" key="1">
    <source>
        <dbReference type="ARBA" id="ARBA00000085"/>
    </source>
</evidence>
<dbReference type="Pfam" id="PF00512">
    <property type="entry name" value="HisKA"/>
    <property type="match status" value="1"/>
</dbReference>
<dbReference type="Gene3D" id="3.40.50.2300">
    <property type="match status" value="1"/>
</dbReference>
<dbReference type="AlphaFoldDB" id="A0A1F8AI82"/>
<dbReference type="InterPro" id="IPR005467">
    <property type="entry name" value="His_kinase_dom"/>
</dbReference>
<protein>
    <recommendedName>
        <fullName evidence="3">histidine kinase</fullName>
        <ecNumber evidence="3">2.7.13.3</ecNumber>
    </recommendedName>
</protein>
<dbReference type="EMBL" id="LYCR01000001">
    <property type="protein sequence ID" value="OGM51008.1"/>
    <property type="molecule type" value="Genomic_DNA"/>
</dbReference>
<feature type="domain" description="Response regulatory" evidence="10">
    <location>
        <begin position="578"/>
        <end position="615"/>
    </location>
</feature>
<evidence type="ECO:0000256" key="6">
    <source>
        <dbReference type="ARBA" id="ARBA00022679"/>
    </source>
</evidence>
<dbReference type="InterPro" id="IPR004358">
    <property type="entry name" value="Sig_transdc_His_kin-like_C"/>
</dbReference>
<dbReference type="InterPro" id="IPR001789">
    <property type="entry name" value="Sig_transdc_resp-reg_receiver"/>
</dbReference>
<dbReference type="PROSITE" id="PS50113">
    <property type="entry name" value="PAC"/>
    <property type="match status" value="1"/>
</dbReference>
<evidence type="ECO:0000256" key="3">
    <source>
        <dbReference type="ARBA" id="ARBA00012438"/>
    </source>
</evidence>
<dbReference type="Gene3D" id="1.10.287.130">
    <property type="match status" value="1"/>
</dbReference>
<comment type="subcellular location">
    <subcellularLocation>
        <location evidence="2">Cytoplasm</location>
    </subcellularLocation>
</comment>
<comment type="caution">
    <text evidence="13">The sequence shown here is derived from an EMBL/GenBank/DDBJ whole genome shotgun (WGS) entry which is preliminary data.</text>
</comment>
<keyword evidence="4" id="KW-0963">Cytoplasm</keyword>
<proteinExistence type="predicted"/>
<keyword evidence="14" id="KW-1185">Reference proteome</keyword>
<comment type="catalytic activity">
    <reaction evidence="1">
        <text>ATP + protein L-histidine = ADP + protein N-phospho-L-histidine.</text>
        <dbReference type="EC" id="2.7.13.3"/>
    </reaction>
</comment>
<evidence type="ECO:0000256" key="5">
    <source>
        <dbReference type="ARBA" id="ARBA00022553"/>
    </source>
</evidence>
<dbReference type="PROSITE" id="PS50109">
    <property type="entry name" value="HIS_KIN"/>
    <property type="match status" value="1"/>
</dbReference>
<evidence type="ECO:0000259" key="10">
    <source>
        <dbReference type="PROSITE" id="PS50110"/>
    </source>
</evidence>
<dbReference type="GO" id="GO:0000155">
    <property type="term" value="F:phosphorelay sensor kinase activity"/>
    <property type="evidence" value="ECO:0007669"/>
    <property type="project" value="InterPro"/>
</dbReference>
<dbReference type="InterPro" id="IPR036890">
    <property type="entry name" value="HATPase_C_sf"/>
</dbReference>
<dbReference type="SMART" id="SM00387">
    <property type="entry name" value="HATPase_c"/>
    <property type="match status" value="1"/>
</dbReference>
<evidence type="ECO:0000259" key="11">
    <source>
        <dbReference type="PROSITE" id="PS50112"/>
    </source>
</evidence>
<dbReference type="PRINTS" id="PR00344">
    <property type="entry name" value="BCTRLSENSOR"/>
</dbReference>
<dbReference type="Gene3D" id="3.30.450.20">
    <property type="entry name" value="PAS domain"/>
    <property type="match status" value="2"/>
</dbReference>
<dbReference type="Gene3D" id="3.30.565.10">
    <property type="entry name" value="Histidine kinase-like ATPase, C-terminal domain"/>
    <property type="match status" value="1"/>
</dbReference>
<dbReference type="GO" id="GO:0005737">
    <property type="term" value="C:cytoplasm"/>
    <property type="evidence" value="ECO:0007669"/>
    <property type="project" value="UniProtKB-SubCell"/>
</dbReference>
<feature type="domain" description="PAS" evidence="11">
    <location>
        <begin position="181"/>
        <end position="238"/>
    </location>
</feature>
<dbReference type="EC" id="2.7.13.3" evidence="3"/>
<keyword evidence="7" id="KW-0418">Kinase</keyword>
<dbReference type="SMART" id="SM00388">
    <property type="entry name" value="HisKA"/>
    <property type="match status" value="1"/>
</dbReference>
<dbReference type="PROSITE" id="PS50110">
    <property type="entry name" value="RESPONSE_REGULATORY"/>
    <property type="match status" value="1"/>
</dbReference>
<dbReference type="Proteomes" id="UP000179179">
    <property type="component" value="Unassembled WGS sequence"/>
</dbReference>
<dbReference type="InterPro" id="IPR003661">
    <property type="entry name" value="HisK_dim/P_dom"/>
</dbReference>
<dbReference type="CDD" id="cd16922">
    <property type="entry name" value="HATPase_EvgS-ArcB-TorS-like"/>
    <property type="match status" value="1"/>
</dbReference>
<evidence type="ECO:0000256" key="4">
    <source>
        <dbReference type="ARBA" id="ARBA00022490"/>
    </source>
</evidence>
<evidence type="ECO:0000256" key="2">
    <source>
        <dbReference type="ARBA" id="ARBA00004496"/>
    </source>
</evidence>
<dbReference type="SUPFAM" id="SSF52172">
    <property type="entry name" value="CheY-like"/>
    <property type="match status" value="1"/>
</dbReference>
<dbReference type="Pfam" id="PF02518">
    <property type="entry name" value="HATPase_c"/>
    <property type="match status" value="1"/>
</dbReference>
<dbReference type="CDD" id="cd00082">
    <property type="entry name" value="HisKA"/>
    <property type="match status" value="1"/>
</dbReference>
<dbReference type="SUPFAM" id="SSF47384">
    <property type="entry name" value="Homodimeric domain of signal transducing histidine kinase"/>
    <property type="match status" value="1"/>
</dbReference>
<dbReference type="RefSeq" id="XP_022394725.1">
    <property type="nucleotide sequence ID" value="XM_022527402.1"/>
</dbReference>
<reference evidence="13 14" key="1">
    <citation type="journal article" date="2016" name="Genome Biol. Evol.">
        <title>Draft genome sequence of an aflatoxigenic Aspergillus species, A. bombycis.</title>
        <authorList>
            <person name="Moore G.G."/>
            <person name="Mack B.M."/>
            <person name="Beltz S.B."/>
            <person name="Gilbert M.K."/>
        </authorList>
    </citation>
    <scope>NUCLEOTIDE SEQUENCE [LARGE SCALE GENOMIC DNA]</scope>
    <source>
        <strain evidence="14">NRRL 26010</strain>
    </source>
</reference>
<dbReference type="FunFam" id="3.30.450.20:FF:000136">
    <property type="entry name" value="Sensor histidine kinase/response regulator Fos-1"/>
    <property type="match status" value="1"/>
</dbReference>
<dbReference type="PROSITE" id="PS50112">
    <property type="entry name" value="PAS"/>
    <property type="match status" value="1"/>
</dbReference>
<dbReference type="Pfam" id="PF13426">
    <property type="entry name" value="PAS_9"/>
    <property type="match status" value="1"/>
</dbReference>
<dbReference type="SMART" id="SM00091">
    <property type="entry name" value="PAS"/>
    <property type="match status" value="2"/>
</dbReference>
<dbReference type="InterPro" id="IPR036097">
    <property type="entry name" value="HisK_dim/P_sf"/>
</dbReference>
<dbReference type="InterPro" id="IPR000014">
    <property type="entry name" value="PAS"/>
</dbReference>